<dbReference type="PROSITE" id="PS00356">
    <property type="entry name" value="HTH_LACI_1"/>
    <property type="match status" value="1"/>
</dbReference>
<dbReference type="STRING" id="1619234.SAMN05421730_101729"/>
<evidence type="ECO:0000256" key="1">
    <source>
        <dbReference type="ARBA" id="ARBA00023015"/>
    </source>
</evidence>
<dbReference type="InterPro" id="IPR010982">
    <property type="entry name" value="Lambda_DNA-bd_dom_sf"/>
</dbReference>
<dbReference type="RefSeq" id="WP_091235032.1">
    <property type="nucleotide sequence ID" value="NZ_FMKA01000017.1"/>
</dbReference>
<sequence length="344" mass="39405">MAASIHDVAKRAGVSIATVSRIINSSATVSDNKAAAVREAMEYFNYEPNQFGRGLVKQTSHMIGVYFPHSTGSIFDSDYNLELLKGMEQVLSRHNYSLVLISENDEYEKKKMAKPKFLEYVSQKRVDGLLISGLTQKSSAEEAFKQLLEEEYPMIYIGKRFHKKGYNVYAQYEVYMYKMVETLYQKNHRDILIHIWYMHKELFKNVADRIREHMPEVRIQLIISDSTGASDRKYWVENLKKYVQEEKYTAVCISGMESIGILLSASAELELHIPDDLSVIAVEHKKGQGQRSYPAIDAFYVPVFEMGAGAADLLIGCVEGQEISDHSMEFETVYIERESIKDRN</sequence>
<dbReference type="PRINTS" id="PR00036">
    <property type="entry name" value="HTHLACI"/>
</dbReference>
<dbReference type="PANTHER" id="PTHR30146:SF154">
    <property type="entry name" value="TRANSCRIPTION REGULATOR, MEMBER OF GALR FAMILY"/>
    <property type="match status" value="1"/>
</dbReference>
<keyword evidence="6" id="KW-1185">Reference proteome</keyword>
<dbReference type="OrthoDB" id="369222at2"/>
<dbReference type="PANTHER" id="PTHR30146">
    <property type="entry name" value="LACI-RELATED TRANSCRIPTIONAL REPRESSOR"/>
    <property type="match status" value="1"/>
</dbReference>
<dbReference type="CDD" id="cd06267">
    <property type="entry name" value="PBP1_LacI_sugar_binding-like"/>
    <property type="match status" value="1"/>
</dbReference>
<keyword evidence="3" id="KW-0804">Transcription</keyword>
<dbReference type="Pfam" id="PF13377">
    <property type="entry name" value="Peripla_BP_3"/>
    <property type="match status" value="1"/>
</dbReference>
<keyword evidence="1" id="KW-0805">Transcription regulation</keyword>
<dbReference type="AlphaFoldDB" id="A0A1D3TVK3"/>
<gene>
    <name evidence="5" type="ORF">SAMN05421730_101729</name>
</gene>
<dbReference type="CDD" id="cd01392">
    <property type="entry name" value="HTH_LacI"/>
    <property type="match status" value="1"/>
</dbReference>
<accession>A0A1D3TVK3</accession>
<reference evidence="5 6" key="1">
    <citation type="submission" date="2016-09" db="EMBL/GenBank/DDBJ databases">
        <authorList>
            <person name="Capua I."/>
            <person name="De Benedictis P."/>
            <person name="Joannis T."/>
            <person name="Lombin L.H."/>
            <person name="Cattoli G."/>
        </authorList>
    </citation>
    <scope>NUCLEOTIDE SEQUENCE [LARGE SCALE GENOMIC DNA]</scope>
    <source>
        <strain evidence="5 6">GluBS11</strain>
    </source>
</reference>
<evidence type="ECO:0000313" key="6">
    <source>
        <dbReference type="Proteomes" id="UP000199315"/>
    </source>
</evidence>
<proteinExistence type="predicted"/>
<dbReference type="SMART" id="SM00354">
    <property type="entry name" value="HTH_LACI"/>
    <property type="match status" value="1"/>
</dbReference>
<protein>
    <submittedName>
        <fullName evidence="5">DNA-binding transcriptional regulator, LacI/PurR family</fullName>
    </submittedName>
</protein>
<dbReference type="EMBL" id="FMKA01000017">
    <property type="protein sequence ID" value="SCP98156.1"/>
    <property type="molecule type" value="Genomic_DNA"/>
</dbReference>
<dbReference type="Proteomes" id="UP000199315">
    <property type="component" value="Unassembled WGS sequence"/>
</dbReference>
<dbReference type="PROSITE" id="PS50932">
    <property type="entry name" value="HTH_LACI_2"/>
    <property type="match status" value="1"/>
</dbReference>
<organism evidence="5 6">
    <name type="scientific">Anaerobium acetethylicum</name>
    <dbReference type="NCBI Taxonomy" id="1619234"/>
    <lineage>
        <taxon>Bacteria</taxon>
        <taxon>Bacillati</taxon>
        <taxon>Bacillota</taxon>
        <taxon>Clostridia</taxon>
        <taxon>Lachnospirales</taxon>
        <taxon>Lachnospiraceae</taxon>
        <taxon>Anaerobium</taxon>
    </lineage>
</organism>
<dbReference type="Gene3D" id="1.10.260.40">
    <property type="entry name" value="lambda repressor-like DNA-binding domains"/>
    <property type="match status" value="1"/>
</dbReference>
<dbReference type="SUPFAM" id="SSF47413">
    <property type="entry name" value="lambda repressor-like DNA-binding domains"/>
    <property type="match status" value="1"/>
</dbReference>
<dbReference type="InterPro" id="IPR028082">
    <property type="entry name" value="Peripla_BP_I"/>
</dbReference>
<name>A0A1D3TVK3_9FIRM</name>
<dbReference type="GO" id="GO:0003700">
    <property type="term" value="F:DNA-binding transcription factor activity"/>
    <property type="evidence" value="ECO:0007669"/>
    <property type="project" value="TreeGrafter"/>
</dbReference>
<dbReference type="InterPro" id="IPR000843">
    <property type="entry name" value="HTH_LacI"/>
</dbReference>
<dbReference type="GO" id="GO:0000976">
    <property type="term" value="F:transcription cis-regulatory region binding"/>
    <property type="evidence" value="ECO:0007669"/>
    <property type="project" value="TreeGrafter"/>
</dbReference>
<evidence type="ECO:0000256" key="3">
    <source>
        <dbReference type="ARBA" id="ARBA00023163"/>
    </source>
</evidence>
<dbReference type="Gene3D" id="3.40.50.2300">
    <property type="match status" value="2"/>
</dbReference>
<feature type="domain" description="HTH lacI-type" evidence="4">
    <location>
        <begin position="3"/>
        <end position="57"/>
    </location>
</feature>
<keyword evidence="2 5" id="KW-0238">DNA-binding</keyword>
<evidence type="ECO:0000256" key="2">
    <source>
        <dbReference type="ARBA" id="ARBA00023125"/>
    </source>
</evidence>
<dbReference type="Pfam" id="PF00356">
    <property type="entry name" value="LacI"/>
    <property type="match status" value="1"/>
</dbReference>
<dbReference type="SUPFAM" id="SSF53822">
    <property type="entry name" value="Periplasmic binding protein-like I"/>
    <property type="match status" value="1"/>
</dbReference>
<evidence type="ECO:0000259" key="4">
    <source>
        <dbReference type="PROSITE" id="PS50932"/>
    </source>
</evidence>
<dbReference type="InterPro" id="IPR046335">
    <property type="entry name" value="LacI/GalR-like_sensor"/>
</dbReference>
<evidence type="ECO:0000313" key="5">
    <source>
        <dbReference type="EMBL" id="SCP98156.1"/>
    </source>
</evidence>